<dbReference type="Pfam" id="PF13508">
    <property type="entry name" value="Acetyltransf_7"/>
    <property type="match status" value="1"/>
</dbReference>
<dbReference type="AlphaFoldDB" id="A0A523S1X9"/>
<comment type="caution">
    <text evidence="2">The sequence shown here is derived from an EMBL/GenBank/DDBJ whole genome shotgun (WGS) entry which is preliminary data.</text>
</comment>
<name>A0A523S1X9_UNCAE</name>
<feature type="domain" description="N-acetyltransferase" evidence="1">
    <location>
        <begin position="1"/>
        <end position="115"/>
    </location>
</feature>
<protein>
    <submittedName>
        <fullName evidence="2">N-acetyltransferase</fullName>
    </submittedName>
</protein>
<evidence type="ECO:0000313" key="2">
    <source>
        <dbReference type="EMBL" id="TET12055.1"/>
    </source>
</evidence>
<dbReference type="Gene3D" id="3.40.630.30">
    <property type="match status" value="1"/>
</dbReference>
<reference evidence="2 3" key="1">
    <citation type="submission" date="2019-03" db="EMBL/GenBank/DDBJ databases">
        <title>Metabolic potential of uncultured bacteria and archaea associated with petroleum seepage in deep-sea sediments.</title>
        <authorList>
            <person name="Dong X."/>
            <person name="Hubert C."/>
        </authorList>
    </citation>
    <scope>NUCLEOTIDE SEQUENCE [LARGE SCALE GENOMIC DNA]</scope>
    <source>
        <strain evidence="2">E44_bin7</strain>
    </source>
</reference>
<dbReference type="CDD" id="cd04301">
    <property type="entry name" value="NAT_SF"/>
    <property type="match status" value="1"/>
</dbReference>
<gene>
    <name evidence="2" type="ORF">E3J84_02105</name>
</gene>
<evidence type="ECO:0000313" key="3">
    <source>
        <dbReference type="Proteomes" id="UP000316360"/>
    </source>
</evidence>
<accession>A0A523S1X9</accession>
<dbReference type="InterPro" id="IPR016181">
    <property type="entry name" value="Acyl_CoA_acyltransferase"/>
</dbReference>
<dbReference type="PROSITE" id="PS51186">
    <property type="entry name" value="GNAT"/>
    <property type="match status" value="1"/>
</dbReference>
<feature type="non-terminal residue" evidence="2">
    <location>
        <position position="1"/>
    </location>
</feature>
<organism evidence="2 3">
    <name type="scientific">Aerophobetes bacterium</name>
    <dbReference type="NCBI Taxonomy" id="2030807"/>
    <lineage>
        <taxon>Bacteria</taxon>
        <taxon>Candidatus Aerophobota</taxon>
    </lineage>
</organism>
<sequence>FLENFPHWLHNFVEKLERGHDLDEIVIVLKDDREVIGYCQHRFGHHLERVGPFGVTEKFRGKGIGSIILCKLLRRMAEKGYKFAWFTSTDRAKSYYARMGFKVMREQVHMVKNLGGNSDERK</sequence>
<evidence type="ECO:0000259" key="1">
    <source>
        <dbReference type="PROSITE" id="PS51186"/>
    </source>
</evidence>
<keyword evidence="2" id="KW-0808">Transferase</keyword>
<dbReference type="InterPro" id="IPR000182">
    <property type="entry name" value="GNAT_dom"/>
</dbReference>
<proteinExistence type="predicted"/>
<dbReference type="GO" id="GO:0016747">
    <property type="term" value="F:acyltransferase activity, transferring groups other than amino-acyl groups"/>
    <property type="evidence" value="ECO:0007669"/>
    <property type="project" value="InterPro"/>
</dbReference>
<dbReference type="Proteomes" id="UP000316360">
    <property type="component" value="Unassembled WGS sequence"/>
</dbReference>
<dbReference type="EMBL" id="SOKJ01000112">
    <property type="protein sequence ID" value="TET12055.1"/>
    <property type="molecule type" value="Genomic_DNA"/>
</dbReference>
<dbReference type="SUPFAM" id="SSF55729">
    <property type="entry name" value="Acyl-CoA N-acyltransferases (Nat)"/>
    <property type="match status" value="1"/>
</dbReference>